<keyword evidence="1" id="KW-1133">Transmembrane helix</keyword>
<proteinExistence type="predicted"/>
<keyword evidence="1" id="KW-0472">Membrane</keyword>
<dbReference type="EMBL" id="JBHILJ010000026">
    <property type="protein sequence ID" value="MFB5738704.1"/>
    <property type="molecule type" value="Genomic_DNA"/>
</dbReference>
<organism evidence="2 3">
    <name type="scientific">Leptospira wolffii</name>
    <dbReference type="NCBI Taxonomy" id="409998"/>
    <lineage>
        <taxon>Bacteria</taxon>
        <taxon>Pseudomonadati</taxon>
        <taxon>Spirochaetota</taxon>
        <taxon>Spirochaetia</taxon>
        <taxon>Leptospirales</taxon>
        <taxon>Leptospiraceae</taxon>
        <taxon>Leptospira</taxon>
    </lineage>
</organism>
<protein>
    <submittedName>
        <fullName evidence="2">Uncharacterized protein</fullName>
    </submittedName>
</protein>
<gene>
    <name evidence="2" type="ORF">ACE5IX_19480</name>
</gene>
<name>A0ABV5BTR1_9LEPT</name>
<evidence type="ECO:0000313" key="3">
    <source>
        <dbReference type="Proteomes" id="UP001580391"/>
    </source>
</evidence>
<keyword evidence="3" id="KW-1185">Reference proteome</keyword>
<comment type="caution">
    <text evidence="2">The sequence shown here is derived from an EMBL/GenBank/DDBJ whole genome shotgun (WGS) entry which is preliminary data.</text>
</comment>
<reference evidence="2 3" key="1">
    <citation type="submission" date="2024-09" db="EMBL/GenBank/DDBJ databases">
        <title>Taxonomic and Genotyping Characterization of Leptospira Strains isolated from Multiple Sources in Colombia highlights the importance of intermediate species.</title>
        <authorList>
            <person name="Torres Higuera L."/>
            <person name="Rojas Tapias D."/>
            <person name="Jimenez Velasquez S."/>
            <person name="Renjifo Ibanez C."/>
        </authorList>
    </citation>
    <scope>NUCLEOTIDE SEQUENCE [LARGE SCALE GENOMIC DNA]</scope>
    <source>
        <strain evidence="2 3">Lep080</strain>
    </source>
</reference>
<feature type="transmembrane region" description="Helical" evidence="1">
    <location>
        <begin position="61"/>
        <end position="82"/>
    </location>
</feature>
<dbReference type="Proteomes" id="UP001580391">
    <property type="component" value="Unassembled WGS sequence"/>
</dbReference>
<evidence type="ECO:0000313" key="2">
    <source>
        <dbReference type="EMBL" id="MFB5738704.1"/>
    </source>
</evidence>
<keyword evidence="1" id="KW-0812">Transmembrane</keyword>
<sequence>MFFSHLGGAEEALKKENVFRLIAISEGIVGSSYRTYSIKVAFTFTQWYTVIKKKKEDSSSVIFKIYFPSVFNLIIYIVLSIFGSNFLEATENSSNSQFLTETIFSVPLAGFFIFELEIGRDRISELHEKNRIGAIHGIK</sequence>
<evidence type="ECO:0000256" key="1">
    <source>
        <dbReference type="SAM" id="Phobius"/>
    </source>
</evidence>
<dbReference type="RefSeq" id="WP_375517820.1">
    <property type="nucleotide sequence ID" value="NZ_JBHILI010000015.1"/>
</dbReference>
<feature type="transmembrane region" description="Helical" evidence="1">
    <location>
        <begin position="102"/>
        <end position="119"/>
    </location>
</feature>
<accession>A0ABV5BTR1</accession>